<dbReference type="InterPro" id="IPR005617">
    <property type="entry name" value="Groucho/TLE_N"/>
</dbReference>
<dbReference type="Pfam" id="PF03920">
    <property type="entry name" value="TLE_N"/>
    <property type="match status" value="1"/>
</dbReference>
<name>A0AAD3MVF7_LATJO</name>
<proteinExistence type="predicted"/>
<accession>A0AAD3MVF7</accession>
<protein>
    <submittedName>
        <fullName evidence="2">Amino-terminal enhancer of split isoform X1</fullName>
    </submittedName>
</protein>
<evidence type="ECO:0000313" key="3">
    <source>
        <dbReference type="Proteomes" id="UP001279410"/>
    </source>
</evidence>
<dbReference type="AlphaFoldDB" id="A0AAD3MVF7"/>
<dbReference type="Proteomes" id="UP001279410">
    <property type="component" value="Unassembled WGS sequence"/>
</dbReference>
<dbReference type="EMBL" id="BRZM01000051">
    <property type="protein sequence ID" value="GLD62307.1"/>
    <property type="molecule type" value="Genomic_DNA"/>
</dbReference>
<feature type="domain" description="Groucho/TLE N-terminal Q-rich" evidence="1">
    <location>
        <begin position="15"/>
        <end position="41"/>
    </location>
</feature>
<reference evidence="2" key="1">
    <citation type="submission" date="2022-08" db="EMBL/GenBank/DDBJ databases">
        <title>Genome sequencing of akame (Lates japonicus).</title>
        <authorList>
            <person name="Hashiguchi Y."/>
            <person name="Takahashi H."/>
        </authorList>
    </citation>
    <scope>NUCLEOTIDE SEQUENCE</scope>
    <source>
        <strain evidence="2">Kochi</strain>
    </source>
</reference>
<organism evidence="2 3">
    <name type="scientific">Lates japonicus</name>
    <name type="common">Japanese lates</name>
    <dbReference type="NCBI Taxonomy" id="270547"/>
    <lineage>
        <taxon>Eukaryota</taxon>
        <taxon>Metazoa</taxon>
        <taxon>Chordata</taxon>
        <taxon>Craniata</taxon>
        <taxon>Vertebrata</taxon>
        <taxon>Euteleostomi</taxon>
        <taxon>Actinopterygii</taxon>
        <taxon>Neopterygii</taxon>
        <taxon>Teleostei</taxon>
        <taxon>Neoteleostei</taxon>
        <taxon>Acanthomorphata</taxon>
        <taxon>Carangaria</taxon>
        <taxon>Carangaria incertae sedis</taxon>
        <taxon>Centropomidae</taxon>
        <taxon>Lates</taxon>
    </lineage>
</organism>
<evidence type="ECO:0000259" key="1">
    <source>
        <dbReference type="Pfam" id="PF03920"/>
    </source>
</evidence>
<evidence type="ECO:0000313" key="2">
    <source>
        <dbReference type="EMBL" id="GLD62307.1"/>
    </source>
</evidence>
<sequence length="96" mass="10921">MMFPQSRHSASSQQLKFTTSDSCDRIKDEFQFLQAQYHSYKEGGRHGVFISARDPLFVRVESLKPAFLPEEVGLFLCTCSPRTFQRLASAETGEGR</sequence>
<comment type="caution">
    <text evidence="2">The sequence shown here is derived from an EMBL/GenBank/DDBJ whole genome shotgun (WGS) entry which is preliminary data.</text>
</comment>
<keyword evidence="3" id="KW-1185">Reference proteome</keyword>
<gene>
    <name evidence="2" type="ORF">AKAME5_001404600</name>
</gene>